<reference evidence="2" key="1">
    <citation type="journal article" date="2020" name="G3 (Bethesda)">
        <title>High-Quality Assemblies for Three Invasive Social Wasps from the &lt;i&gt;Vespula&lt;/i&gt; Genus.</title>
        <authorList>
            <person name="Harrop T.W.R."/>
            <person name="Guhlin J."/>
            <person name="McLaughlin G.M."/>
            <person name="Permina E."/>
            <person name="Stockwell P."/>
            <person name="Gilligan J."/>
            <person name="Le Lec M.F."/>
            <person name="Gruber M.A.M."/>
            <person name="Quinn O."/>
            <person name="Lovegrove M."/>
            <person name="Duncan E.J."/>
            <person name="Remnant E.J."/>
            <person name="Van Eeckhoven J."/>
            <person name="Graham B."/>
            <person name="Knapp R.A."/>
            <person name="Langford K.W."/>
            <person name="Kronenberg Z."/>
            <person name="Press M.O."/>
            <person name="Eacker S.M."/>
            <person name="Wilson-Rankin E.E."/>
            <person name="Purcell J."/>
            <person name="Lester P.J."/>
            <person name="Dearden P.K."/>
        </authorList>
    </citation>
    <scope>NUCLEOTIDE SEQUENCE</scope>
    <source>
        <strain evidence="2">Volc-1</strain>
    </source>
</reference>
<comment type="caution">
    <text evidence="2">The sequence shown here is derived from an EMBL/GenBank/DDBJ whole genome shotgun (WGS) entry which is preliminary data.</text>
</comment>
<organism evidence="2 3">
    <name type="scientific">Vespula pensylvanica</name>
    <name type="common">Western yellow jacket</name>
    <name type="synonym">Wasp</name>
    <dbReference type="NCBI Taxonomy" id="30213"/>
    <lineage>
        <taxon>Eukaryota</taxon>
        <taxon>Metazoa</taxon>
        <taxon>Ecdysozoa</taxon>
        <taxon>Arthropoda</taxon>
        <taxon>Hexapoda</taxon>
        <taxon>Insecta</taxon>
        <taxon>Pterygota</taxon>
        <taxon>Neoptera</taxon>
        <taxon>Endopterygota</taxon>
        <taxon>Hymenoptera</taxon>
        <taxon>Apocrita</taxon>
        <taxon>Aculeata</taxon>
        <taxon>Vespoidea</taxon>
        <taxon>Vespidae</taxon>
        <taxon>Vespinae</taxon>
        <taxon>Vespula</taxon>
    </lineage>
</organism>
<feature type="compositionally biased region" description="Basic and acidic residues" evidence="1">
    <location>
        <begin position="1"/>
        <end position="11"/>
    </location>
</feature>
<keyword evidence="3" id="KW-1185">Reference proteome</keyword>
<evidence type="ECO:0000256" key="1">
    <source>
        <dbReference type="SAM" id="MobiDB-lite"/>
    </source>
</evidence>
<dbReference type="Proteomes" id="UP000600918">
    <property type="component" value="Unassembled WGS sequence"/>
</dbReference>
<protein>
    <submittedName>
        <fullName evidence="2">Uncharacterized protein</fullName>
    </submittedName>
</protein>
<gene>
    <name evidence="2" type="ORF">H0235_001896</name>
</gene>
<name>A0A834UHL4_VESPE</name>
<evidence type="ECO:0000313" key="2">
    <source>
        <dbReference type="EMBL" id="KAF7439505.1"/>
    </source>
</evidence>
<dbReference type="AlphaFoldDB" id="A0A834UHL4"/>
<accession>A0A834UHL4</accession>
<feature type="compositionally biased region" description="Acidic residues" evidence="1">
    <location>
        <begin position="12"/>
        <end position="41"/>
    </location>
</feature>
<evidence type="ECO:0000313" key="3">
    <source>
        <dbReference type="Proteomes" id="UP000600918"/>
    </source>
</evidence>
<feature type="compositionally biased region" description="Basic and acidic residues" evidence="1">
    <location>
        <begin position="42"/>
        <end position="57"/>
    </location>
</feature>
<dbReference type="EMBL" id="JACSDY010000001">
    <property type="protein sequence ID" value="KAF7439505.1"/>
    <property type="molecule type" value="Genomic_DNA"/>
</dbReference>
<sequence length="127" mass="14993">MKGKGIECRSEIEEEDGGEEEEVKEEEEEEEDEEEEEEEDEEKNRRTTNIDETREDSFPLSHPTAHSRRSSRPEINYHLKSPKAFYPAAISCDQKRGMSDEYDYDNDNDDDDDDDDDDERKTAEYFP</sequence>
<proteinExistence type="predicted"/>
<feature type="region of interest" description="Disordered" evidence="1">
    <location>
        <begin position="1"/>
        <end position="127"/>
    </location>
</feature>
<feature type="compositionally biased region" description="Acidic residues" evidence="1">
    <location>
        <begin position="100"/>
        <end position="118"/>
    </location>
</feature>